<evidence type="ECO:0000313" key="4">
    <source>
        <dbReference type="WBParaSite" id="PSAMB.scaffold2406size23384.g17690.t1"/>
    </source>
</evidence>
<feature type="transmembrane region" description="Helical" evidence="1">
    <location>
        <begin position="72"/>
        <end position="93"/>
    </location>
</feature>
<dbReference type="WBParaSite" id="PSAMB.scaffold2406size23384.g17690.t1">
    <property type="protein sequence ID" value="PSAMB.scaffold2406size23384.g17690.t1"/>
    <property type="gene ID" value="PSAMB.scaffold2406size23384.g17690"/>
</dbReference>
<evidence type="ECO:0000259" key="2">
    <source>
        <dbReference type="SMART" id="SM00014"/>
    </source>
</evidence>
<dbReference type="PANTHER" id="PTHR14969:SF13">
    <property type="entry name" value="AT30094P"/>
    <property type="match status" value="1"/>
</dbReference>
<dbReference type="InterPro" id="IPR000326">
    <property type="entry name" value="PAP2/HPO"/>
</dbReference>
<dbReference type="AlphaFoldDB" id="A0A914VSY7"/>
<sequence>MVDVATQLWLWDKDLSSFLAVNSRPESEIAELRPIFLVMEWLVHGIPWLVVTAISMFVCLRYQFDRTVTDRFTVLLFGLLLDLAAIGVSKMSVRRRRPPYDKKDQVYEAPVVDKYSFPSGHSSRGAMLAVLGLNIVREGSWSAFLLKCFALLLGLSRVMAGRHYVSDVLAGLLLGWCEGMFILYLVPDSFITFLQSLVPFTH</sequence>
<dbReference type="Gene3D" id="1.20.144.10">
    <property type="entry name" value="Phosphatidic acid phosphatase type 2/haloperoxidase"/>
    <property type="match status" value="1"/>
</dbReference>
<feature type="transmembrane region" description="Helical" evidence="1">
    <location>
        <begin position="139"/>
        <end position="156"/>
    </location>
</feature>
<dbReference type="SUPFAM" id="SSF48317">
    <property type="entry name" value="Acid phosphatase/Vanadium-dependent haloperoxidase"/>
    <property type="match status" value="1"/>
</dbReference>
<feature type="transmembrane region" description="Helical" evidence="1">
    <location>
        <begin position="168"/>
        <end position="186"/>
    </location>
</feature>
<dbReference type="GO" id="GO:0042392">
    <property type="term" value="F:sphingosine-1-phosphate phosphatase activity"/>
    <property type="evidence" value="ECO:0007669"/>
    <property type="project" value="TreeGrafter"/>
</dbReference>
<feature type="domain" description="Phosphatidic acid phosphatase type 2/haloperoxidase" evidence="2">
    <location>
        <begin position="70"/>
        <end position="183"/>
    </location>
</feature>
<dbReference type="InterPro" id="IPR036938">
    <property type="entry name" value="PAP2/HPO_sf"/>
</dbReference>
<feature type="transmembrane region" description="Helical" evidence="1">
    <location>
        <begin position="41"/>
        <end position="60"/>
    </location>
</feature>
<name>A0A914VSY7_9BILA</name>
<reference evidence="4" key="1">
    <citation type="submission" date="2022-11" db="UniProtKB">
        <authorList>
            <consortium name="WormBaseParasite"/>
        </authorList>
    </citation>
    <scope>IDENTIFICATION</scope>
</reference>
<organism evidence="3 4">
    <name type="scientific">Plectus sambesii</name>
    <dbReference type="NCBI Taxonomy" id="2011161"/>
    <lineage>
        <taxon>Eukaryota</taxon>
        <taxon>Metazoa</taxon>
        <taxon>Ecdysozoa</taxon>
        <taxon>Nematoda</taxon>
        <taxon>Chromadorea</taxon>
        <taxon>Plectida</taxon>
        <taxon>Plectina</taxon>
        <taxon>Plectoidea</taxon>
        <taxon>Plectidae</taxon>
        <taxon>Plectus</taxon>
    </lineage>
</organism>
<accession>A0A914VSY7</accession>
<evidence type="ECO:0000313" key="3">
    <source>
        <dbReference type="Proteomes" id="UP000887566"/>
    </source>
</evidence>
<dbReference type="PANTHER" id="PTHR14969">
    <property type="entry name" value="SPHINGOSINE-1-PHOSPHATE PHOSPHOHYDROLASE"/>
    <property type="match status" value="1"/>
</dbReference>
<evidence type="ECO:0000256" key="1">
    <source>
        <dbReference type="SAM" id="Phobius"/>
    </source>
</evidence>
<dbReference type="Proteomes" id="UP000887566">
    <property type="component" value="Unplaced"/>
</dbReference>
<keyword evidence="1" id="KW-0812">Transmembrane</keyword>
<keyword evidence="3" id="KW-1185">Reference proteome</keyword>
<dbReference type="Pfam" id="PF01569">
    <property type="entry name" value="PAP2"/>
    <property type="match status" value="1"/>
</dbReference>
<keyword evidence="1" id="KW-1133">Transmembrane helix</keyword>
<proteinExistence type="predicted"/>
<keyword evidence="1" id="KW-0472">Membrane</keyword>
<protein>
    <submittedName>
        <fullName evidence="4">Phosphatidic acid phosphatase type 2/haloperoxidase domain-containing protein</fullName>
    </submittedName>
</protein>
<dbReference type="SMART" id="SM00014">
    <property type="entry name" value="acidPPc"/>
    <property type="match status" value="1"/>
</dbReference>